<dbReference type="PATRIC" id="fig|28128.5.peg.2828"/>
<organism evidence="2 3">
    <name type="scientific">Prevotella corporis</name>
    <dbReference type="NCBI Taxonomy" id="28128"/>
    <lineage>
        <taxon>Bacteria</taxon>
        <taxon>Pseudomonadati</taxon>
        <taxon>Bacteroidota</taxon>
        <taxon>Bacteroidia</taxon>
        <taxon>Bacteroidales</taxon>
        <taxon>Prevotellaceae</taxon>
        <taxon>Prevotella</taxon>
    </lineage>
</organism>
<gene>
    <name evidence="2" type="ORF">HMPREF3226_02749</name>
</gene>
<evidence type="ECO:0000313" key="2">
    <source>
        <dbReference type="EMBL" id="KXA32508.1"/>
    </source>
</evidence>
<comment type="caution">
    <text evidence="2">The sequence shown here is derived from an EMBL/GenBank/DDBJ whole genome shotgun (WGS) entry which is preliminary data.</text>
</comment>
<feature type="compositionally biased region" description="Basic residues" evidence="1">
    <location>
        <begin position="28"/>
        <end position="39"/>
    </location>
</feature>
<evidence type="ECO:0000256" key="1">
    <source>
        <dbReference type="SAM" id="MobiDB-lite"/>
    </source>
</evidence>
<protein>
    <submittedName>
        <fullName evidence="2">Uncharacterized protein</fullName>
    </submittedName>
</protein>
<reference evidence="3" key="1">
    <citation type="submission" date="2016-01" db="EMBL/GenBank/DDBJ databases">
        <authorList>
            <person name="Mitreva M."/>
            <person name="Pepin K.H."/>
            <person name="Mihindukulasuriya K.A."/>
            <person name="Fulton R."/>
            <person name="Fronick C."/>
            <person name="O'Laughlin M."/>
            <person name="Miner T."/>
            <person name="Herter B."/>
            <person name="Rosa B.A."/>
            <person name="Cordes M."/>
            <person name="Tomlinson C."/>
            <person name="Wollam A."/>
            <person name="Palsikar V.B."/>
            <person name="Mardis E.R."/>
            <person name="Wilson R.K."/>
        </authorList>
    </citation>
    <scope>NUCLEOTIDE SEQUENCE [LARGE SCALE GENOMIC DNA]</scope>
    <source>
        <strain evidence="3">MJR7716</strain>
    </source>
</reference>
<proteinExistence type="predicted"/>
<name>A0A133PTU4_9BACT</name>
<dbReference type="EMBL" id="LRQG01000256">
    <property type="protein sequence ID" value="KXA32508.1"/>
    <property type="molecule type" value="Genomic_DNA"/>
</dbReference>
<sequence length="39" mass="4479">MTYGKTKGQQSSCERSAIKKLSSTFNKKNVKNRRKNVEC</sequence>
<keyword evidence="3" id="KW-1185">Reference proteome</keyword>
<dbReference type="STRING" id="28128.HMPREF3226_02749"/>
<dbReference type="Proteomes" id="UP000070533">
    <property type="component" value="Unassembled WGS sequence"/>
</dbReference>
<evidence type="ECO:0000313" key="3">
    <source>
        <dbReference type="Proteomes" id="UP000070533"/>
    </source>
</evidence>
<accession>A0A133PTU4</accession>
<feature type="region of interest" description="Disordered" evidence="1">
    <location>
        <begin position="1"/>
        <end position="39"/>
    </location>
</feature>
<dbReference type="AlphaFoldDB" id="A0A133PTU4"/>